<sequence>MKKLLLSVSLLAAFFAFTSCSSDDDSSSANDCLVCDLELLGQATSTEYCDNGDGTVTVISMGQEETVDLEGNSFSDYISGIEALGATCN</sequence>
<dbReference type="PROSITE" id="PS51257">
    <property type="entry name" value="PROKAR_LIPOPROTEIN"/>
    <property type="match status" value="1"/>
</dbReference>
<evidence type="ECO:0000313" key="3">
    <source>
        <dbReference type="Proteomes" id="UP000643701"/>
    </source>
</evidence>
<feature type="chain" id="PRO_5038022667" evidence="1">
    <location>
        <begin position="22"/>
        <end position="89"/>
    </location>
</feature>
<protein>
    <submittedName>
        <fullName evidence="2">Uncharacterized protein</fullName>
    </submittedName>
</protein>
<evidence type="ECO:0000256" key="1">
    <source>
        <dbReference type="SAM" id="SignalP"/>
    </source>
</evidence>
<dbReference type="Proteomes" id="UP000643701">
    <property type="component" value="Unassembled WGS sequence"/>
</dbReference>
<dbReference type="AlphaFoldDB" id="A0A967E078"/>
<accession>A0A967E078</accession>
<keyword evidence="3" id="KW-1185">Reference proteome</keyword>
<name>A0A967E078_9FLAO</name>
<dbReference type="RefSeq" id="WP_166400569.1">
    <property type="nucleotide sequence ID" value="NZ_JAANAS010000061.1"/>
</dbReference>
<proteinExistence type="predicted"/>
<gene>
    <name evidence="2" type="ORF">G7034_08650</name>
</gene>
<organism evidence="2 3">
    <name type="scientific">Psychroflexus maritimus</name>
    <dbReference type="NCBI Taxonomy" id="2714865"/>
    <lineage>
        <taxon>Bacteria</taxon>
        <taxon>Pseudomonadati</taxon>
        <taxon>Bacteroidota</taxon>
        <taxon>Flavobacteriia</taxon>
        <taxon>Flavobacteriales</taxon>
        <taxon>Flavobacteriaceae</taxon>
        <taxon>Psychroflexus</taxon>
    </lineage>
</organism>
<evidence type="ECO:0000313" key="2">
    <source>
        <dbReference type="EMBL" id="NGZ90322.1"/>
    </source>
</evidence>
<reference evidence="2" key="1">
    <citation type="submission" date="2020-03" db="EMBL/GenBank/DDBJ databases">
        <title>Psychroflexus Maritimus sp. nov., isolate from marine sediment.</title>
        <authorList>
            <person name="Zhong Y.-L."/>
        </authorList>
    </citation>
    <scope>NUCLEOTIDE SEQUENCE</scope>
    <source>
        <strain evidence="2">C1</strain>
    </source>
</reference>
<keyword evidence="1" id="KW-0732">Signal</keyword>
<dbReference type="EMBL" id="JAANAS010000061">
    <property type="protein sequence ID" value="NGZ90322.1"/>
    <property type="molecule type" value="Genomic_DNA"/>
</dbReference>
<comment type="caution">
    <text evidence="2">The sequence shown here is derived from an EMBL/GenBank/DDBJ whole genome shotgun (WGS) entry which is preliminary data.</text>
</comment>
<feature type="signal peptide" evidence="1">
    <location>
        <begin position="1"/>
        <end position="21"/>
    </location>
</feature>